<accession>A0ABV3ZB25</accession>
<feature type="domain" description="Thioredoxin" evidence="5">
    <location>
        <begin position="245"/>
        <end position="406"/>
    </location>
</feature>
<evidence type="ECO:0000256" key="4">
    <source>
        <dbReference type="ARBA" id="ARBA00023284"/>
    </source>
</evidence>
<protein>
    <submittedName>
        <fullName evidence="6">TlpA disulfide reductase family protein</fullName>
    </submittedName>
</protein>
<dbReference type="EMBL" id="JAULBC010000002">
    <property type="protein sequence ID" value="MEX6687069.1"/>
    <property type="molecule type" value="Genomic_DNA"/>
</dbReference>
<evidence type="ECO:0000256" key="3">
    <source>
        <dbReference type="ARBA" id="ARBA00023157"/>
    </source>
</evidence>
<dbReference type="InterPro" id="IPR050553">
    <property type="entry name" value="Thioredoxin_ResA/DsbE_sf"/>
</dbReference>
<dbReference type="PROSITE" id="PS51352">
    <property type="entry name" value="THIOREDOXIN_2"/>
    <property type="match status" value="1"/>
</dbReference>
<name>A0ABV3ZB25_9BACT</name>
<keyword evidence="4" id="KW-0676">Redox-active center</keyword>
<dbReference type="Proteomes" id="UP001560573">
    <property type="component" value="Unassembled WGS sequence"/>
</dbReference>
<dbReference type="RefSeq" id="WP_369328473.1">
    <property type="nucleotide sequence ID" value="NZ_JAULBC010000002.1"/>
</dbReference>
<comment type="subcellular location">
    <subcellularLocation>
        <location evidence="1">Cell envelope</location>
    </subcellularLocation>
</comment>
<dbReference type="SUPFAM" id="SSF52833">
    <property type="entry name" value="Thioredoxin-like"/>
    <property type="match status" value="1"/>
</dbReference>
<comment type="caution">
    <text evidence="6">The sequence shown here is derived from an EMBL/GenBank/DDBJ whole genome shotgun (WGS) entry which is preliminary data.</text>
</comment>
<proteinExistence type="predicted"/>
<keyword evidence="7" id="KW-1185">Reference proteome</keyword>
<keyword evidence="3" id="KW-1015">Disulfide bond</keyword>
<dbReference type="Pfam" id="PF08534">
    <property type="entry name" value="Redoxin"/>
    <property type="match status" value="1"/>
</dbReference>
<dbReference type="PANTHER" id="PTHR42852:SF6">
    <property type="entry name" value="THIOL:DISULFIDE INTERCHANGE PROTEIN DSBE"/>
    <property type="match status" value="1"/>
</dbReference>
<dbReference type="PANTHER" id="PTHR42852">
    <property type="entry name" value="THIOL:DISULFIDE INTERCHANGE PROTEIN DSBE"/>
    <property type="match status" value="1"/>
</dbReference>
<evidence type="ECO:0000259" key="5">
    <source>
        <dbReference type="PROSITE" id="PS51352"/>
    </source>
</evidence>
<dbReference type="Gene3D" id="3.40.30.10">
    <property type="entry name" value="Glutaredoxin"/>
    <property type="match status" value="1"/>
</dbReference>
<evidence type="ECO:0000313" key="7">
    <source>
        <dbReference type="Proteomes" id="UP001560573"/>
    </source>
</evidence>
<dbReference type="InterPro" id="IPR013740">
    <property type="entry name" value="Redoxin"/>
</dbReference>
<sequence>MKKYFLGALLVASAAGISWKNKNETLPNGVWRASIERKDGQNITFNFETKDSAGKKVLYVINGNERLLVDNIKSANDSLLIQMPFFESGFVVKLQDDGNLAGKWVKRYGPRVQVLPFAAAYNKKERFTATAQPAYNVSGRWSTTFSGRSGETEAIGEFRQTGNKLTGTFLTTSGDYRYLEGVVSGDSLKLSGFDGGHAFLFTAAIKNNNEISGGKFYSGAVATEEWSATRNPSAELPDGYGLTKLKAGESKLDFTFKGIDEKNVSINDDRYKNKVVVIQILGSWCPNCMDETKFLSDYYKKNKSKGVEVIGLAYERTEDFKESQQALQSFKQRFKVDYPILVTGVAVSDTLRTEKTLPQLDKVSAFPTTIFIDKKGNVRKIHTGFNGPGTGDHYEIFKKEFDDLITSLLKEDR</sequence>
<gene>
    <name evidence="6" type="ORF">QTN47_06165</name>
</gene>
<dbReference type="InterPro" id="IPR013766">
    <property type="entry name" value="Thioredoxin_domain"/>
</dbReference>
<organism evidence="6 7">
    <name type="scientific">Danxiaibacter flavus</name>
    <dbReference type="NCBI Taxonomy" id="3049108"/>
    <lineage>
        <taxon>Bacteria</taxon>
        <taxon>Pseudomonadati</taxon>
        <taxon>Bacteroidota</taxon>
        <taxon>Chitinophagia</taxon>
        <taxon>Chitinophagales</taxon>
        <taxon>Chitinophagaceae</taxon>
        <taxon>Danxiaibacter</taxon>
    </lineage>
</organism>
<evidence type="ECO:0000256" key="2">
    <source>
        <dbReference type="ARBA" id="ARBA00022748"/>
    </source>
</evidence>
<evidence type="ECO:0000256" key="1">
    <source>
        <dbReference type="ARBA" id="ARBA00004196"/>
    </source>
</evidence>
<reference evidence="6 7" key="1">
    <citation type="submission" date="2023-07" db="EMBL/GenBank/DDBJ databases">
        <authorList>
            <person name="Lian W.-H."/>
        </authorList>
    </citation>
    <scope>NUCLEOTIDE SEQUENCE [LARGE SCALE GENOMIC DNA]</scope>
    <source>
        <strain evidence="6 7">SYSU DXS3180</strain>
    </source>
</reference>
<keyword evidence="2" id="KW-0201">Cytochrome c-type biogenesis</keyword>
<dbReference type="InterPro" id="IPR036249">
    <property type="entry name" value="Thioredoxin-like_sf"/>
</dbReference>
<evidence type="ECO:0000313" key="6">
    <source>
        <dbReference type="EMBL" id="MEX6687069.1"/>
    </source>
</evidence>
<dbReference type="CDD" id="cd02966">
    <property type="entry name" value="TlpA_like_family"/>
    <property type="match status" value="1"/>
</dbReference>